<feature type="region of interest" description="Disordered" evidence="1">
    <location>
        <begin position="1"/>
        <end position="58"/>
    </location>
</feature>
<dbReference type="AlphaFoldDB" id="A0A1X2HXH3"/>
<dbReference type="Proteomes" id="UP000193560">
    <property type="component" value="Unassembled WGS sequence"/>
</dbReference>
<comment type="caution">
    <text evidence="2">The sequence shown here is derived from an EMBL/GenBank/DDBJ whole genome shotgun (WGS) entry which is preliminary data.</text>
</comment>
<sequence>MISTSSLSIPTIKKYAELPPTPSSSYCHSVASKESRFSSLMGRQADRMPSSSSSASRLVVPKKYGSFLSIPLSDDTLSFDEAPPTPPHTTISPNDDDEGLYLLWTHQLLREQGFRPSSCRTNSYKQQQHLDSDNDDDDDESSQSDEDSLHATSAQHYIHGHPLNNDDSPIPHHGSSPYSVTSFISSCFCLSS</sequence>
<organism evidence="2 3">
    <name type="scientific">Absidia repens</name>
    <dbReference type="NCBI Taxonomy" id="90262"/>
    <lineage>
        <taxon>Eukaryota</taxon>
        <taxon>Fungi</taxon>
        <taxon>Fungi incertae sedis</taxon>
        <taxon>Mucoromycota</taxon>
        <taxon>Mucoromycotina</taxon>
        <taxon>Mucoromycetes</taxon>
        <taxon>Mucorales</taxon>
        <taxon>Cunninghamellaceae</taxon>
        <taxon>Absidia</taxon>
    </lineage>
</organism>
<dbReference type="OrthoDB" id="2259008at2759"/>
<accession>A0A1X2HXH3</accession>
<dbReference type="EMBL" id="MCGE01000049">
    <property type="protein sequence ID" value="ORZ04626.1"/>
    <property type="molecule type" value="Genomic_DNA"/>
</dbReference>
<keyword evidence="3" id="KW-1185">Reference proteome</keyword>
<evidence type="ECO:0000256" key="1">
    <source>
        <dbReference type="SAM" id="MobiDB-lite"/>
    </source>
</evidence>
<evidence type="ECO:0000313" key="3">
    <source>
        <dbReference type="Proteomes" id="UP000193560"/>
    </source>
</evidence>
<name>A0A1X2HXH3_9FUNG</name>
<feature type="region of interest" description="Disordered" evidence="1">
    <location>
        <begin position="77"/>
        <end position="96"/>
    </location>
</feature>
<feature type="compositionally biased region" description="Acidic residues" evidence="1">
    <location>
        <begin position="133"/>
        <end position="146"/>
    </location>
</feature>
<feature type="compositionally biased region" description="Polar residues" evidence="1">
    <location>
        <begin position="118"/>
        <end position="129"/>
    </location>
</feature>
<protein>
    <submittedName>
        <fullName evidence="2">Uncharacterized protein</fullName>
    </submittedName>
</protein>
<reference evidence="2 3" key="1">
    <citation type="submission" date="2016-07" db="EMBL/GenBank/DDBJ databases">
        <title>Pervasive Adenine N6-methylation of Active Genes in Fungi.</title>
        <authorList>
            <consortium name="DOE Joint Genome Institute"/>
            <person name="Mondo S.J."/>
            <person name="Dannebaum R.O."/>
            <person name="Kuo R.C."/>
            <person name="Labutti K."/>
            <person name="Haridas S."/>
            <person name="Kuo A."/>
            <person name="Salamov A."/>
            <person name="Ahrendt S.R."/>
            <person name="Lipzen A."/>
            <person name="Sullivan W."/>
            <person name="Andreopoulos W.B."/>
            <person name="Clum A."/>
            <person name="Lindquist E."/>
            <person name="Daum C."/>
            <person name="Ramamoorthy G.K."/>
            <person name="Gryganskyi A."/>
            <person name="Culley D."/>
            <person name="Magnuson J.K."/>
            <person name="James T.Y."/>
            <person name="O'Malley M.A."/>
            <person name="Stajich J.E."/>
            <person name="Spatafora J.W."/>
            <person name="Visel A."/>
            <person name="Grigoriev I.V."/>
        </authorList>
    </citation>
    <scope>NUCLEOTIDE SEQUENCE [LARGE SCALE GENOMIC DNA]</scope>
    <source>
        <strain evidence="2 3">NRRL 1336</strain>
    </source>
</reference>
<feature type="region of interest" description="Disordered" evidence="1">
    <location>
        <begin position="115"/>
        <end position="151"/>
    </location>
</feature>
<proteinExistence type="predicted"/>
<evidence type="ECO:0000313" key="2">
    <source>
        <dbReference type="EMBL" id="ORZ04626.1"/>
    </source>
</evidence>
<gene>
    <name evidence="2" type="ORF">BCR42DRAFT_429085</name>
</gene>